<dbReference type="Proteomes" id="UP001597221">
    <property type="component" value="Unassembled WGS sequence"/>
</dbReference>
<sequence>MSNTKEKKERRKVELLKLTMTFSKEFLNEEYENVIEKLINKMARKREVPFLTGRIEIWAAAVIHAVGTVNFLFDKSTQPYVAATDIYSYFDTKQSTTSQRSKQIRDMFKMTYFDSDFSIESVKQSSPFNNLTQSNGFIVPQYMEKEKYVYVGERDIQMAQVLGIKSLELGETYKESDIHKLFQVEEASLMKFYEYLSKYLTFPFTAIYEEEVGPFEVAGFEVDCLGLEQKMKIDETYGILMECMFEEKHVVLPLGSIILDEKHNNYKWIELYLDWFWSYR</sequence>
<dbReference type="RefSeq" id="WP_379596829.1">
    <property type="nucleotide sequence ID" value="NZ_JBHUDE010000035.1"/>
</dbReference>
<name>A0ABW4HQI7_9BACI</name>
<evidence type="ECO:0000259" key="1">
    <source>
        <dbReference type="Pfam" id="PF19935"/>
    </source>
</evidence>
<reference evidence="3" key="1">
    <citation type="journal article" date="2019" name="Int. J. Syst. Evol. Microbiol.">
        <title>The Global Catalogue of Microorganisms (GCM) 10K type strain sequencing project: providing services to taxonomists for standard genome sequencing and annotation.</title>
        <authorList>
            <consortium name="The Broad Institute Genomics Platform"/>
            <consortium name="The Broad Institute Genome Sequencing Center for Infectious Disease"/>
            <person name="Wu L."/>
            <person name="Ma J."/>
        </authorList>
    </citation>
    <scope>NUCLEOTIDE SEQUENCE [LARGE SCALE GENOMIC DNA]</scope>
    <source>
        <strain evidence="3">CGMCC 1.12376</strain>
    </source>
</reference>
<evidence type="ECO:0000313" key="2">
    <source>
        <dbReference type="EMBL" id="MFD1607455.1"/>
    </source>
</evidence>
<dbReference type="Pfam" id="PF19935">
    <property type="entry name" value="DUF6398"/>
    <property type="match status" value="1"/>
</dbReference>
<feature type="domain" description="DUF6398" evidence="1">
    <location>
        <begin position="14"/>
        <end position="119"/>
    </location>
</feature>
<dbReference type="EMBL" id="JBHUDE010000035">
    <property type="protein sequence ID" value="MFD1607455.1"/>
    <property type="molecule type" value="Genomic_DNA"/>
</dbReference>
<protein>
    <submittedName>
        <fullName evidence="2">DUF6398 domain-containing protein</fullName>
    </submittedName>
</protein>
<gene>
    <name evidence="2" type="ORF">ACFSBH_07305</name>
</gene>
<keyword evidence="3" id="KW-1185">Reference proteome</keyword>
<dbReference type="InterPro" id="IPR045651">
    <property type="entry name" value="DUF6398"/>
</dbReference>
<accession>A0ABW4HQI7</accession>
<proteinExistence type="predicted"/>
<comment type="caution">
    <text evidence="2">The sequence shown here is derived from an EMBL/GenBank/DDBJ whole genome shotgun (WGS) entry which is preliminary data.</text>
</comment>
<evidence type="ECO:0000313" key="3">
    <source>
        <dbReference type="Proteomes" id="UP001597221"/>
    </source>
</evidence>
<organism evidence="2 3">
    <name type="scientific">Oceanobacillus luteolus</name>
    <dbReference type="NCBI Taxonomy" id="1274358"/>
    <lineage>
        <taxon>Bacteria</taxon>
        <taxon>Bacillati</taxon>
        <taxon>Bacillota</taxon>
        <taxon>Bacilli</taxon>
        <taxon>Bacillales</taxon>
        <taxon>Bacillaceae</taxon>
        <taxon>Oceanobacillus</taxon>
    </lineage>
</organism>